<dbReference type="InterPro" id="IPR000182">
    <property type="entry name" value="GNAT_dom"/>
</dbReference>
<dbReference type="PANTHER" id="PTHR43610">
    <property type="entry name" value="BLL6696 PROTEIN"/>
    <property type="match status" value="1"/>
</dbReference>
<dbReference type="PROSITE" id="PS51186">
    <property type="entry name" value="GNAT"/>
    <property type="match status" value="1"/>
</dbReference>
<proteinExistence type="predicted"/>
<evidence type="ECO:0000313" key="3">
    <source>
        <dbReference type="Proteomes" id="UP000077465"/>
    </source>
</evidence>
<reference evidence="2 3" key="1">
    <citation type="submission" date="2015-05" db="EMBL/GenBank/DDBJ databases">
        <authorList>
            <person name="Dickey A."/>
            <person name="Clawson M."/>
            <person name="Bono J."/>
            <person name="Loy J.D."/>
        </authorList>
    </citation>
    <scope>NUCLEOTIDE SEQUENCE [LARGE SCALE GENOMIC DNA]</scope>
    <source>
        <strain evidence="2 3">22581</strain>
    </source>
</reference>
<dbReference type="PANTHER" id="PTHR43610:SF1">
    <property type="entry name" value="N-ACETYLTRANSFERASE DOMAIN-CONTAINING PROTEIN"/>
    <property type="match status" value="1"/>
</dbReference>
<dbReference type="Pfam" id="PF13302">
    <property type="entry name" value="Acetyltransf_3"/>
    <property type="match status" value="1"/>
</dbReference>
<dbReference type="AlphaFoldDB" id="A0AAC8PXX6"/>
<dbReference type="GO" id="GO:0016747">
    <property type="term" value="F:acyltransferase activity, transferring groups other than amino-acyl groups"/>
    <property type="evidence" value="ECO:0007669"/>
    <property type="project" value="InterPro"/>
</dbReference>
<name>A0AAC8PXX6_9GAMM</name>
<feature type="domain" description="N-acetyltransferase" evidence="1">
    <location>
        <begin position="16"/>
        <end position="177"/>
    </location>
</feature>
<evidence type="ECO:0000313" key="2">
    <source>
        <dbReference type="EMBL" id="AKG08836.1"/>
    </source>
</evidence>
<dbReference type="Proteomes" id="UP000077465">
    <property type="component" value="Chromosome"/>
</dbReference>
<protein>
    <submittedName>
        <fullName evidence="2">GCN5 family acetyltransferase</fullName>
    </submittedName>
</protein>
<dbReference type="InterPro" id="IPR016181">
    <property type="entry name" value="Acyl_CoA_acyltransferase"/>
</dbReference>
<dbReference type="SUPFAM" id="SSF55729">
    <property type="entry name" value="Acyl-CoA N-acyltransferases (Nat)"/>
    <property type="match status" value="1"/>
</dbReference>
<evidence type="ECO:0000259" key="1">
    <source>
        <dbReference type="PROSITE" id="PS51186"/>
    </source>
</evidence>
<organism evidence="2 3">
    <name type="scientific">Moraxella bovoculi</name>
    <dbReference type="NCBI Taxonomy" id="386891"/>
    <lineage>
        <taxon>Bacteria</taxon>
        <taxon>Pseudomonadati</taxon>
        <taxon>Pseudomonadota</taxon>
        <taxon>Gammaproteobacteria</taxon>
        <taxon>Moraxellales</taxon>
        <taxon>Moraxellaceae</taxon>
        <taxon>Moraxella</taxon>
    </lineage>
</organism>
<gene>
    <name evidence="2" type="ORF">AAX06_11075</name>
</gene>
<sequence>MQLPSDLTLSHDGVRLELLDLRHEDDLVQACQDGNLWKLLYTIAPSPDKVHEYIATAHAMTDRVAFMVIDEIRGRAIGSTSYHDILPHCLRLEIGYTWYAKSYWRTRVNTACKFLLMRYAFEVLSYQTVALRTSSLNTRSQAAIERLGAKKDGVIRNQRTTQDGIICDTVMYSITADEWPNVKHNLQQKMQ</sequence>
<accession>A0AAC8PXX6</accession>
<dbReference type="EMBL" id="CP011376">
    <property type="protein sequence ID" value="AKG08836.1"/>
    <property type="molecule type" value="Genomic_DNA"/>
</dbReference>
<dbReference type="Gene3D" id="3.40.630.30">
    <property type="match status" value="1"/>
</dbReference>